<dbReference type="Proteomes" id="UP001596157">
    <property type="component" value="Unassembled WGS sequence"/>
</dbReference>
<dbReference type="Gene3D" id="3.90.1300.10">
    <property type="entry name" value="Amidase signature (AS) domain"/>
    <property type="match status" value="1"/>
</dbReference>
<dbReference type="PANTHER" id="PTHR42678:SF34">
    <property type="entry name" value="OS04G0183300 PROTEIN"/>
    <property type="match status" value="1"/>
</dbReference>
<feature type="domain" description="Amidase" evidence="1">
    <location>
        <begin position="20"/>
        <end position="445"/>
    </location>
</feature>
<protein>
    <submittedName>
        <fullName evidence="2">Amidase family protein</fullName>
    </submittedName>
</protein>
<keyword evidence="3" id="KW-1185">Reference proteome</keyword>
<organism evidence="2 3">
    <name type="scientific">Actinokineospora guangxiensis</name>
    <dbReference type="NCBI Taxonomy" id="1490288"/>
    <lineage>
        <taxon>Bacteria</taxon>
        <taxon>Bacillati</taxon>
        <taxon>Actinomycetota</taxon>
        <taxon>Actinomycetes</taxon>
        <taxon>Pseudonocardiales</taxon>
        <taxon>Pseudonocardiaceae</taxon>
        <taxon>Actinokineospora</taxon>
    </lineage>
</organism>
<evidence type="ECO:0000313" key="2">
    <source>
        <dbReference type="EMBL" id="MFC5287413.1"/>
    </source>
</evidence>
<proteinExistence type="predicted"/>
<dbReference type="Pfam" id="PF01425">
    <property type="entry name" value="Amidase"/>
    <property type="match status" value="1"/>
</dbReference>
<sequence length="469" mass="48252">MDIAEFQRLRRAGATSALEQTQACLTRIARHDPALHAVLCLSPLALARARASDARVAAGTSLGPLDGVTVLVKDNVDTADLPTTAGSRALAGSYPLRDAAVVARLHAAGAVVLGKTNLSEWGNFRSTRSIGGWSAVGGQTANPHLLAHEPGGSSSGSAAAVAAGMAQLAIGTETNGSIVNPAGLCGVVGLKPSGGLIPTDGVVPISPHQDTVGMLARHVADAATALAVLGGDRPQGDRVAGPVHADLDPTWLRGRRLGIWRRPGSRFADRVLDGAVAALADAGAICVDVEVPDVAEIDELSWLAVVAEFRGALDEYLRTRPDAPASLAELIQFNRVDPIELSRFDQDIFELAVDADPHDRDHRPTATRLARAAVESTVAAHRLDAIAAPANGPAAPIGNPGSPVDSATPAAVARFPAVTVPAGSAGPLPIGITFLSGAHRDAHVLSVATAFERLAQARRDPDFHPALPT</sequence>
<dbReference type="PANTHER" id="PTHR42678">
    <property type="entry name" value="AMIDASE"/>
    <property type="match status" value="1"/>
</dbReference>
<name>A0ABW0EM80_9PSEU</name>
<accession>A0ABW0EM80</accession>
<dbReference type="InterPro" id="IPR023631">
    <property type="entry name" value="Amidase_dom"/>
</dbReference>
<reference evidence="3" key="1">
    <citation type="journal article" date="2019" name="Int. J. Syst. Evol. Microbiol.">
        <title>The Global Catalogue of Microorganisms (GCM) 10K type strain sequencing project: providing services to taxonomists for standard genome sequencing and annotation.</title>
        <authorList>
            <consortium name="The Broad Institute Genomics Platform"/>
            <consortium name="The Broad Institute Genome Sequencing Center for Infectious Disease"/>
            <person name="Wu L."/>
            <person name="Ma J."/>
        </authorList>
    </citation>
    <scope>NUCLEOTIDE SEQUENCE [LARGE SCALE GENOMIC DNA]</scope>
    <source>
        <strain evidence="3">CCUG 59778</strain>
    </source>
</reference>
<dbReference type="RefSeq" id="WP_378246291.1">
    <property type="nucleotide sequence ID" value="NZ_JBHSKF010000003.1"/>
</dbReference>
<comment type="caution">
    <text evidence="2">The sequence shown here is derived from an EMBL/GenBank/DDBJ whole genome shotgun (WGS) entry which is preliminary data.</text>
</comment>
<dbReference type="SUPFAM" id="SSF75304">
    <property type="entry name" value="Amidase signature (AS) enzymes"/>
    <property type="match status" value="1"/>
</dbReference>
<evidence type="ECO:0000259" key="1">
    <source>
        <dbReference type="Pfam" id="PF01425"/>
    </source>
</evidence>
<gene>
    <name evidence="2" type="ORF">ACFPM7_10155</name>
</gene>
<dbReference type="EMBL" id="JBHSKF010000003">
    <property type="protein sequence ID" value="MFC5287413.1"/>
    <property type="molecule type" value="Genomic_DNA"/>
</dbReference>
<dbReference type="InterPro" id="IPR036928">
    <property type="entry name" value="AS_sf"/>
</dbReference>
<evidence type="ECO:0000313" key="3">
    <source>
        <dbReference type="Proteomes" id="UP001596157"/>
    </source>
</evidence>